<protein>
    <submittedName>
        <fullName evidence="1">Uncharacterized protein</fullName>
    </submittedName>
</protein>
<gene>
    <name evidence="1" type="ORF">VNO77_03839</name>
</gene>
<keyword evidence="2" id="KW-1185">Reference proteome</keyword>
<evidence type="ECO:0000313" key="1">
    <source>
        <dbReference type="EMBL" id="KAK7361757.1"/>
    </source>
</evidence>
<comment type="caution">
    <text evidence="1">The sequence shown here is derived from an EMBL/GenBank/DDBJ whole genome shotgun (WGS) entry which is preliminary data.</text>
</comment>
<proteinExistence type="predicted"/>
<name>A0AAN9R769_CANGL</name>
<reference evidence="1 2" key="1">
    <citation type="submission" date="2024-01" db="EMBL/GenBank/DDBJ databases">
        <title>The genomes of 5 underutilized Papilionoideae crops provide insights into root nodulation and disease resistanc.</title>
        <authorList>
            <person name="Jiang F."/>
        </authorList>
    </citation>
    <scope>NUCLEOTIDE SEQUENCE [LARGE SCALE GENOMIC DNA]</scope>
    <source>
        <strain evidence="1">LVBAO_FW01</strain>
        <tissue evidence="1">Leaves</tissue>
    </source>
</reference>
<dbReference type="EMBL" id="JAYMYQ010000001">
    <property type="protein sequence ID" value="KAK7361757.1"/>
    <property type="molecule type" value="Genomic_DNA"/>
</dbReference>
<sequence length="171" mass="19278">MIRVKTVDETAAKSFVLRPKQKIKSKSQCKVNVTTIYQLQKPCPVLLHCLFALPCSVARINELSDVTCELSIRVCLIWILPLMFNSDITPFEGSLLRPLIVETESENNNPRAQAASIDLEKAKNIEVNLGKLQLVGLYSMVYTLELHLAQSCSIICLRSMHTFAEYYFVGL</sequence>
<organism evidence="1 2">
    <name type="scientific">Canavalia gladiata</name>
    <name type="common">Sword bean</name>
    <name type="synonym">Dolichos gladiatus</name>
    <dbReference type="NCBI Taxonomy" id="3824"/>
    <lineage>
        <taxon>Eukaryota</taxon>
        <taxon>Viridiplantae</taxon>
        <taxon>Streptophyta</taxon>
        <taxon>Embryophyta</taxon>
        <taxon>Tracheophyta</taxon>
        <taxon>Spermatophyta</taxon>
        <taxon>Magnoliopsida</taxon>
        <taxon>eudicotyledons</taxon>
        <taxon>Gunneridae</taxon>
        <taxon>Pentapetalae</taxon>
        <taxon>rosids</taxon>
        <taxon>fabids</taxon>
        <taxon>Fabales</taxon>
        <taxon>Fabaceae</taxon>
        <taxon>Papilionoideae</taxon>
        <taxon>50 kb inversion clade</taxon>
        <taxon>NPAAA clade</taxon>
        <taxon>indigoferoid/millettioid clade</taxon>
        <taxon>Phaseoleae</taxon>
        <taxon>Canavalia</taxon>
    </lineage>
</organism>
<dbReference type="AlphaFoldDB" id="A0AAN9R769"/>
<evidence type="ECO:0000313" key="2">
    <source>
        <dbReference type="Proteomes" id="UP001367508"/>
    </source>
</evidence>
<accession>A0AAN9R769</accession>
<dbReference type="Proteomes" id="UP001367508">
    <property type="component" value="Unassembled WGS sequence"/>
</dbReference>